<gene>
    <name evidence="2" type="ORF">FVE85_5802</name>
</gene>
<keyword evidence="3" id="KW-1185">Reference proteome</keyword>
<dbReference type="Pfam" id="PF06094">
    <property type="entry name" value="GGACT"/>
    <property type="match status" value="1"/>
</dbReference>
<dbReference type="InterPro" id="IPR036568">
    <property type="entry name" value="GGCT-like_sf"/>
</dbReference>
<sequence length="181" mass="20214">MAPGTPAADDDPLLFVYGTLRKSYVQLASTWRASEGRETTFLDPPRVLLELGVAHVGIARLQGFELFDVGSYPGIRRAERAADPAFVVGDVFRIPRGNAARVWNQLDAYEECCESDPQPHEYTRCVVSVQLDANGMATGSVQHVENAWAYVYAWDSHACARIEHGDYILYLEQKALRRLDP</sequence>
<dbReference type="Proteomes" id="UP000324585">
    <property type="component" value="Unassembled WGS sequence"/>
</dbReference>
<feature type="domain" description="Gamma-glutamylcyclotransferase AIG2-like" evidence="1">
    <location>
        <begin position="14"/>
        <end position="167"/>
    </location>
</feature>
<evidence type="ECO:0000259" key="1">
    <source>
        <dbReference type="Pfam" id="PF06094"/>
    </source>
</evidence>
<dbReference type="SUPFAM" id="SSF110857">
    <property type="entry name" value="Gamma-glutamyl cyclotransferase-like"/>
    <property type="match status" value="1"/>
</dbReference>
<dbReference type="InterPro" id="IPR009288">
    <property type="entry name" value="AIG2-like_dom"/>
</dbReference>
<proteinExistence type="predicted"/>
<name>A0A5J4Z6E2_PORPP</name>
<evidence type="ECO:0000313" key="3">
    <source>
        <dbReference type="Proteomes" id="UP000324585"/>
    </source>
</evidence>
<dbReference type="CDD" id="cd06661">
    <property type="entry name" value="GGCT_like"/>
    <property type="match status" value="1"/>
</dbReference>
<accession>A0A5J4Z6E2</accession>
<dbReference type="InterPro" id="IPR013024">
    <property type="entry name" value="GGCT-like"/>
</dbReference>
<organism evidence="2 3">
    <name type="scientific">Porphyridium purpureum</name>
    <name type="common">Red alga</name>
    <name type="synonym">Porphyridium cruentum</name>
    <dbReference type="NCBI Taxonomy" id="35688"/>
    <lineage>
        <taxon>Eukaryota</taxon>
        <taxon>Rhodophyta</taxon>
        <taxon>Bangiophyceae</taxon>
        <taxon>Porphyridiales</taxon>
        <taxon>Porphyridiaceae</taxon>
        <taxon>Porphyridium</taxon>
    </lineage>
</organism>
<evidence type="ECO:0000313" key="2">
    <source>
        <dbReference type="EMBL" id="KAA8498217.1"/>
    </source>
</evidence>
<reference evidence="3" key="1">
    <citation type="journal article" date="2019" name="Nat. Commun.">
        <title>Expansion of phycobilisome linker gene families in mesophilic red algae.</title>
        <authorList>
            <person name="Lee J."/>
            <person name="Kim D."/>
            <person name="Bhattacharya D."/>
            <person name="Yoon H.S."/>
        </authorList>
    </citation>
    <scope>NUCLEOTIDE SEQUENCE [LARGE SCALE GENOMIC DNA]</scope>
    <source>
        <strain evidence="3">CCMP 1328</strain>
    </source>
</reference>
<protein>
    <recommendedName>
        <fullName evidence="1">Gamma-glutamylcyclotransferase AIG2-like domain-containing protein</fullName>
    </recommendedName>
</protein>
<dbReference type="OrthoDB" id="10595782at2759"/>
<dbReference type="EMBL" id="VRMN01000001">
    <property type="protein sequence ID" value="KAA8498217.1"/>
    <property type="molecule type" value="Genomic_DNA"/>
</dbReference>
<dbReference type="AlphaFoldDB" id="A0A5J4Z6E2"/>
<comment type="caution">
    <text evidence="2">The sequence shown here is derived from an EMBL/GenBank/DDBJ whole genome shotgun (WGS) entry which is preliminary data.</text>
</comment>
<dbReference type="Gene3D" id="3.10.490.10">
    <property type="entry name" value="Gamma-glutamyl cyclotransferase-like"/>
    <property type="match status" value="1"/>
</dbReference>